<feature type="region of interest" description="Disordered" evidence="17">
    <location>
        <begin position="1684"/>
        <end position="1713"/>
    </location>
</feature>
<dbReference type="InterPro" id="IPR014710">
    <property type="entry name" value="RmlC-like_jellyroll"/>
</dbReference>
<dbReference type="InterPro" id="IPR006553">
    <property type="entry name" value="Leu-rich_rpt_Cys-con_subtyp"/>
</dbReference>
<evidence type="ECO:0000256" key="7">
    <source>
        <dbReference type="ARBA" id="ARBA00022989"/>
    </source>
</evidence>
<evidence type="ECO:0000256" key="1">
    <source>
        <dbReference type="ARBA" id="ARBA00004141"/>
    </source>
</evidence>
<dbReference type="PROSITE" id="PS50181">
    <property type="entry name" value="FBOX"/>
    <property type="match status" value="1"/>
</dbReference>
<evidence type="ECO:0000256" key="10">
    <source>
        <dbReference type="ARBA" id="ARBA00023065"/>
    </source>
</evidence>
<name>A0AAD5U365_9FUNG</name>
<evidence type="ECO:0000256" key="13">
    <source>
        <dbReference type="ARBA" id="ARBA00023303"/>
    </source>
</evidence>
<evidence type="ECO:0000256" key="3">
    <source>
        <dbReference type="ARBA" id="ARBA00011738"/>
    </source>
</evidence>
<feature type="domain" description="F-box" evidence="19">
    <location>
        <begin position="824"/>
        <end position="870"/>
    </location>
</feature>
<dbReference type="SMART" id="SM00100">
    <property type="entry name" value="cNMP"/>
    <property type="match status" value="4"/>
</dbReference>
<comment type="subcellular location">
    <subcellularLocation>
        <location evidence="1">Membrane</location>
        <topology evidence="1">Multi-pass membrane protein</topology>
    </subcellularLocation>
</comment>
<protein>
    <recommendedName>
        <fullName evidence="15">Dihydropteridine reductase</fullName>
        <ecNumber evidence="14">1.5.1.34</ecNumber>
    </recommendedName>
    <alternativeName>
        <fullName evidence="16">Quinoid dihydropteridine reductase</fullName>
    </alternativeName>
</protein>
<dbReference type="PROSITE" id="PS00061">
    <property type="entry name" value="ADH_SHORT"/>
    <property type="match status" value="1"/>
</dbReference>
<dbReference type="InterPro" id="IPR036291">
    <property type="entry name" value="NAD(P)-bd_dom_sf"/>
</dbReference>
<dbReference type="InterPro" id="IPR022226">
    <property type="entry name" value="DUF3752"/>
</dbReference>
<dbReference type="InterPro" id="IPR001810">
    <property type="entry name" value="F-box_dom"/>
</dbReference>
<dbReference type="InterPro" id="IPR057207">
    <property type="entry name" value="FBXL15_LRR"/>
</dbReference>
<dbReference type="CDD" id="cd05334">
    <property type="entry name" value="DHPR_SDR_c_like"/>
    <property type="match status" value="1"/>
</dbReference>
<dbReference type="InterPro" id="IPR002347">
    <property type="entry name" value="SDR_fam"/>
</dbReference>
<dbReference type="PROSITE" id="PS00888">
    <property type="entry name" value="CNMP_BINDING_1"/>
    <property type="match status" value="2"/>
</dbReference>
<dbReference type="SUPFAM" id="SSF52047">
    <property type="entry name" value="RNI-like"/>
    <property type="match status" value="1"/>
</dbReference>
<dbReference type="Proteomes" id="UP001211065">
    <property type="component" value="Unassembled WGS sequence"/>
</dbReference>
<dbReference type="InterPro" id="IPR000595">
    <property type="entry name" value="cNMP-bd_dom"/>
</dbReference>
<keyword evidence="6" id="KW-0521">NADP</keyword>
<dbReference type="GO" id="GO:0005221">
    <property type="term" value="F:intracellularly cyclic nucleotide-activated monoatomic cation channel activity"/>
    <property type="evidence" value="ECO:0007669"/>
    <property type="project" value="InterPro"/>
</dbReference>
<dbReference type="SMART" id="SM00367">
    <property type="entry name" value="LRR_CC"/>
    <property type="match status" value="9"/>
</dbReference>
<evidence type="ECO:0000256" key="4">
    <source>
        <dbReference type="ARBA" id="ARBA00022448"/>
    </source>
</evidence>
<dbReference type="Gene3D" id="3.80.10.10">
    <property type="entry name" value="Ribonuclease Inhibitor"/>
    <property type="match status" value="2"/>
</dbReference>
<evidence type="ECO:0000256" key="11">
    <source>
        <dbReference type="ARBA" id="ARBA00023136"/>
    </source>
</evidence>
<dbReference type="Pfam" id="PF12572">
    <property type="entry name" value="DUF3752"/>
    <property type="match status" value="1"/>
</dbReference>
<dbReference type="InterPro" id="IPR018490">
    <property type="entry name" value="cNMP-bd_dom_sf"/>
</dbReference>
<dbReference type="Pfam" id="PF25372">
    <property type="entry name" value="DUF7885"/>
    <property type="match status" value="1"/>
</dbReference>
<dbReference type="PROSITE" id="PS00889">
    <property type="entry name" value="CNMP_BINDING_2"/>
    <property type="match status" value="3"/>
</dbReference>
<evidence type="ECO:0000256" key="5">
    <source>
        <dbReference type="ARBA" id="ARBA00022692"/>
    </source>
</evidence>
<keyword evidence="12" id="KW-1071">Ligand-gated ion channel</keyword>
<feature type="domain" description="Cyclic nucleotide-binding" evidence="18">
    <location>
        <begin position="93"/>
        <end position="201"/>
    </location>
</feature>
<keyword evidence="11" id="KW-0472">Membrane</keyword>
<evidence type="ECO:0000256" key="16">
    <source>
        <dbReference type="ARBA" id="ARBA00041348"/>
    </source>
</evidence>
<feature type="region of interest" description="Disordered" evidence="17">
    <location>
        <begin position="1567"/>
        <end position="1629"/>
    </location>
</feature>
<feature type="compositionally biased region" description="Basic and acidic residues" evidence="17">
    <location>
        <begin position="1567"/>
        <end position="1615"/>
    </location>
</feature>
<evidence type="ECO:0000256" key="17">
    <source>
        <dbReference type="SAM" id="MobiDB-lite"/>
    </source>
</evidence>
<keyword evidence="8" id="KW-0560">Oxidoreductase</keyword>
<dbReference type="GO" id="GO:0044877">
    <property type="term" value="F:protein-containing complex binding"/>
    <property type="evidence" value="ECO:0007669"/>
    <property type="project" value="TreeGrafter"/>
</dbReference>
<comment type="similarity">
    <text evidence="2">Belongs to the short-chain dehydrogenases/reductases (SDR) family.</text>
</comment>
<evidence type="ECO:0000256" key="14">
    <source>
        <dbReference type="ARBA" id="ARBA00039153"/>
    </source>
</evidence>
<evidence type="ECO:0000313" key="20">
    <source>
        <dbReference type="EMBL" id="KAJ3222875.1"/>
    </source>
</evidence>
<dbReference type="Gene3D" id="2.60.120.10">
    <property type="entry name" value="Jelly Rolls"/>
    <property type="match status" value="4"/>
</dbReference>
<dbReference type="GO" id="GO:0016020">
    <property type="term" value="C:membrane"/>
    <property type="evidence" value="ECO:0007669"/>
    <property type="project" value="UniProtKB-SubCell"/>
</dbReference>
<gene>
    <name evidence="20" type="ORF">HK099_001799</name>
</gene>
<dbReference type="GO" id="GO:0004155">
    <property type="term" value="F:6,7-dihydropteridine reductase activity"/>
    <property type="evidence" value="ECO:0007669"/>
    <property type="project" value="UniProtKB-EC"/>
</dbReference>
<keyword evidence="7" id="KW-1133">Transmembrane helix</keyword>
<reference evidence="20" key="1">
    <citation type="submission" date="2020-05" db="EMBL/GenBank/DDBJ databases">
        <title>Phylogenomic resolution of chytrid fungi.</title>
        <authorList>
            <person name="Stajich J.E."/>
            <person name="Amses K."/>
            <person name="Simmons R."/>
            <person name="Seto K."/>
            <person name="Myers J."/>
            <person name="Bonds A."/>
            <person name="Quandt C.A."/>
            <person name="Barry K."/>
            <person name="Liu P."/>
            <person name="Grigoriev I."/>
            <person name="Longcore J.E."/>
            <person name="James T.Y."/>
        </authorList>
    </citation>
    <scope>NUCLEOTIDE SEQUENCE</scope>
    <source>
        <strain evidence="20">JEL0476</strain>
    </source>
</reference>
<evidence type="ECO:0000313" key="21">
    <source>
        <dbReference type="Proteomes" id="UP001211065"/>
    </source>
</evidence>
<dbReference type="CDD" id="cd00038">
    <property type="entry name" value="CAP_ED"/>
    <property type="match status" value="4"/>
</dbReference>
<evidence type="ECO:0000259" key="18">
    <source>
        <dbReference type="PROSITE" id="PS50042"/>
    </source>
</evidence>
<dbReference type="Pfam" id="PF00027">
    <property type="entry name" value="cNMP_binding"/>
    <property type="match status" value="4"/>
</dbReference>
<evidence type="ECO:0000256" key="15">
    <source>
        <dbReference type="ARBA" id="ARBA00039520"/>
    </source>
</evidence>
<sequence>MVAVKRFLLFKTKKITAQPSKLSKSTTVLSHYVNDKPVLDTTDSDLSTLESSTAEPDIELKKVNFVNVKSEHHETILRNGGDSIKVFLKEHVLFKGLDEEFIELLSTSMQIRVYNDMDYVIKKGEVGRAMFFIKKGIIEVISEDGEMVINVMKEGFFFGEIGVLFSVPRTATCRSNGRSIALILTKEKFAKAMAACPQAARVISLLAQERFSSYIKQQESKVEIDFGDELNMAVTKDDLQNVPLFRDCQVGFLHMMAMSLKPVQYKQGDYIIKKGDIASEIYFVARGTAQIINEETGQSFADFQPGSFFGEVGILFEVNRTASIVCSSSIINVFKLTKVDMDKLLDLFPEVAEKIKLEAKTRFERHKNTLASLSKNQEFNVEIEVMRERLKLVPIFSDGSVGFLHQLALTLRLRKYKKDEIIIQKDTIGSSMFFIFDGTAVVINDTGNEIYAELSNGSSFGEVALFYDIARTATVKAFNDISLFELAKESFHLVLDAHPKFAKTLNSIAAENYNLFLERQKAVKQLTRRSNSKKAVAYDVEATAARLKAVPLFSNCDSHFLHSLALNTTIQSFVKNDIIIQKGTKSSSMFFIVEGESLVVSDDLTQTYDVVKEGGFFGEVGLVKGILRTATVKVSSDICVVLILLEQSLQNVMLSSKESYQAIVLESARRYDLFEKRNNDTFALPEETTESMLKKRSLLNNSAFRTLKKVLTDIPSKTKSSNFVFETSTSKLKGINKYFSFKDSSSNDLQNNSELRMKKSSDSLEKGRILVPSSISSTDNEKAFLPMPELRCAQSVSSSTTKSTIKSDKFFFKVSEHKFNRQQQASILHLDSYILYLIYNNLKFLDQLKLRSICKQWKEEFSAGPYWEKLIFNSMYRTLTKQILKHFCEISGSSLCSLELKNCFRITDTELKGLSLTCRNINDLSLLNCWTITDKGVRHIAKNLTKLKSLDLSYCSQIIGVGFYNHQWTGLKKVDLSFCKLIGDNELEILLSKATEMKQISLRRCSKITDFGLFLIVRYCRVISSIDISDCNQLAEKSLKIITSGCSLLTSLNLTFCTKISSAGIFEVVLASKNLTNLTLNHCTQLTENSIISFLSKATKVKYLSIRGCKTMTDAGVIRLIRCSNGLKEINCTACPDLTQDLIVAVKNINPCIKLTMDKPAPKNIGKKKAGAKKIAEIPLSERFTNLPRKNLNKNVKALDKNKVDLYNIGIKSNLSLKKVAYTQWSRHVLVYGGCGNLGRTIVSKFISNKWMVTSVDFKDNSDATNNVILTSTPTFEEAGDYVMEKVRSFPKFDAVINVAGGWAGGSVNDKDIYNNVILMHNQSVFSSVIAAKLAASYLNEGGLLTLTGAAAATNGTPDMVAYGMAKAAVHHLVKSLALPKSELPNDSHVNAILPVILDTPMNRKFMPEADTTTWTPMDEVAQKLFSWASDKSLRPAKNGSLVKIVTVDGKTNFSEFNVQNKFDADISQLPLNQYQDLSDTNDNQFGPLLPPGFKKKKKVIKVVEESKKVKGPEIPDHLKKKFSEEVDDDEEDDIFGPILPKNYSKEQAEIDAYQQKLNKIEDRIANKKTENGGSENLKKLKRVGDTRSRQFQRHAKEIITDRSDWTDSPEEKLKKLQNPLKKEKKKKEEYLDIEQKKKQDNFLEQYNSERKSLVEEYTSNYLKDKKFEADEVKKRGFDREKDMTSFRLNPEKKQKMLNESKLLDSKFKKSYM</sequence>
<comment type="caution">
    <text evidence="20">The sequence shown here is derived from an EMBL/GenBank/DDBJ whole genome shotgun (WGS) entry which is preliminary data.</text>
</comment>
<keyword evidence="10" id="KW-0406">Ion transport</keyword>
<evidence type="ECO:0000256" key="9">
    <source>
        <dbReference type="ARBA" id="ARBA00023007"/>
    </source>
</evidence>
<feature type="domain" description="Cyclic nucleotide-binding" evidence="18">
    <location>
        <begin position="552"/>
        <end position="670"/>
    </location>
</feature>
<dbReference type="InterPro" id="IPR018488">
    <property type="entry name" value="cNMP-bd_CS"/>
</dbReference>
<dbReference type="EMBL" id="JADGJW010000155">
    <property type="protein sequence ID" value="KAJ3222875.1"/>
    <property type="molecule type" value="Genomic_DNA"/>
</dbReference>
<dbReference type="InterPro" id="IPR020904">
    <property type="entry name" value="Sc_DH/Rdtase_CS"/>
</dbReference>
<keyword evidence="21" id="KW-1185">Reference proteome</keyword>
<feature type="domain" description="Cyclic nucleotide-binding" evidence="18">
    <location>
        <begin position="244"/>
        <end position="345"/>
    </location>
</feature>
<evidence type="ECO:0000256" key="6">
    <source>
        <dbReference type="ARBA" id="ARBA00022857"/>
    </source>
</evidence>
<dbReference type="GO" id="GO:0006729">
    <property type="term" value="P:tetrahydrobiopterin biosynthetic process"/>
    <property type="evidence" value="ECO:0007669"/>
    <property type="project" value="UniProtKB-KW"/>
</dbReference>
<evidence type="ECO:0000256" key="12">
    <source>
        <dbReference type="ARBA" id="ARBA00023286"/>
    </source>
</evidence>
<organism evidence="20 21">
    <name type="scientific">Clydaea vesicula</name>
    <dbReference type="NCBI Taxonomy" id="447962"/>
    <lineage>
        <taxon>Eukaryota</taxon>
        <taxon>Fungi</taxon>
        <taxon>Fungi incertae sedis</taxon>
        <taxon>Chytridiomycota</taxon>
        <taxon>Chytridiomycota incertae sedis</taxon>
        <taxon>Chytridiomycetes</taxon>
        <taxon>Lobulomycetales</taxon>
        <taxon>Lobulomycetaceae</taxon>
        <taxon>Clydaea</taxon>
    </lineage>
</organism>
<dbReference type="PANTHER" id="PTHR45638">
    <property type="entry name" value="CYCLIC NUCLEOTIDE-GATED CATION CHANNEL SUBUNIT A"/>
    <property type="match status" value="1"/>
</dbReference>
<keyword evidence="9" id="KW-0783">Tetrahydrobiopterin biosynthesis</keyword>
<dbReference type="FunFam" id="3.40.50.720:FF:000157">
    <property type="entry name" value="Quinoid dihydropteridine reductase"/>
    <property type="match status" value="1"/>
</dbReference>
<keyword evidence="5" id="KW-0812">Transmembrane</keyword>
<dbReference type="InterPro" id="IPR050866">
    <property type="entry name" value="CNG_cation_channel"/>
</dbReference>
<keyword evidence="13" id="KW-0407">Ion channel</keyword>
<dbReference type="PANTHER" id="PTHR45638:SF11">
    <property type="entry name" value="CYCLIC NUCLEOTIDE-GATED CATION CHANNEL SUBUNIT A"/>
    <property type="match status" value="1"/>
</dbReference>
<keyword evidence="4" id="KW-0813">Transport</keyword>
<dbReference type="PROSITE" id="PS50042">
    <property type="entry name" value="CNMP_BINDING_3"/>
    <property type="match status" value="4"/>
</dbReference>
<evidence type="ECO:0000256" key="2">
    <source>
        <dbReference type="ARBA" id="ARBA00006484"/>
    </source>
</evidence>
<dbReference type="SUPFAM" id="SSF51735">
    <property type="entry name" value="NAD(P)-binding Rossmann-fold domains"/>
    <property type="match status" value="1"/>
</dbReference>
<proteinExistence type="inferred from homology"/>
<comment type="subunit">
    <text evidence="3">Homodimer.</text>
</comment>
<evidence type="ECO:0000259" key="19">
    <source>
        <dbReference type="PROSITE" id="PS50181"/>
    </source>
</evidence>
<dbReference type="InterPro" id="IPR032675">
    <property type="entry name" value="LRR_dom_sf"/>
</dbReference>
<dbReference type="EC" id="1.5.1.34" evidence="14"/>
<accession>A0AAD5U365</accession>
<dbReference type="Pfam" id="PF13561">
    <property type="entry name" value="adh_short_C2"/>
    <property type="match status" value="1"/>
</dbReference>
<feature type="domain" description="Cyclic nucleotide-binding" evidence="18">
    <location>
        <begin position="395"/>
        <end position="495"/>
    </location>
</feature>
<dbReference type="Gene3D" id="3.40.50.720">
    <property type="entry name" value="NAD(P)-binding Rossmann-like Domain"/>
    <property type="match status" value="1"/>
</dbReference>
<dbReference type="SUPFAM" id="SSF51206">
    <property type="entry name" value="cAMP-binding domain-like"/>
    <property type="match status" value="4"/>
</dbReference>
<evidence type="ECO:0000256" key="8">
    <source>
        <dbReference type="ARBA" id="ARBA00023002"/>
    </source>
</evidence>